<proteinExistence type="predicted"/>
<accession>A0A8H3VWK9</accession>
<protein>
    <submittedName>
        <fullName evidence="2">Uncharacterized protein</fullName>
    </submittedName>
</protein>
<evidence type="ECO:0000313" key="3">
    <source>
        <dbReference type="Proteomes" id="UP000434172"/>
    </source>
</evidence>
<feature type="region of interest" description="Disordered" evidence="1">
    <location>
        <begin position="56"/>
        <end position="75"/>
    </location>
</feature>
<dbReference type="AlphaFoldDB" id="A0A8H3VWK9"/>
<name>A0A8H3VWK9_9PEZI</name>
<dbReference type="OrthoDB" id="4842321at2759"/>
<feature type="compositionally biased region" description="Basic and acidic residues" evidence="1">
    <location>
        <begin position="291"/>
        <end position="302"/>
    </location>
</feature>
<keyword evidence="3" id="KW-1185">Reference proteome</keyword>
<dbReference type="EMBL" id="WOWK01000220">
    <property type="protein sequence ID" value="KAF0315245.1"/>
    <property type="molecule type" value="Genomic_DNA"/>
</dbReference>
<dbReference type="Proteomes" id="UP000434172">
    <property type="component" value="Unassembled WGS sequence"/>
</dbReference>
<evidence type="ECO:0000256" key="1">
    <source>
        <dbReference type="SAM" id="MobiDB-lite"/>
    </source>
</evidence>
<sequence>MATPHDQVGPASIPTEIFSMILEKMRDEILQSTTPVVWKLRLERVCPYSLRDDDPSVVSVQSDPNEDAQSGGSRAKARLRHLSPLRGINKKGRKLVMECFEVLPCSDFRHPPMFVRTDCDIFIPGKHQFYAEHVWKMGRFFYRSQPQLFTKIKHIQYDPLDFPYCSYWKTLRRAEPLLQRLESVILKDTTIHLALEHELLPSNGDMIPLTNHSNGLQLLFLSVLGTIVQGVKLIKCLWDYHQCSRSTLPASSTKGMTPIASNTQISPWEKEFMIQNHAQPSADAGAMANFDSKREEPCRYAR</sequence>
<feature type="region of interest" description="Disordered" evidence="1">
    <location>
        <begin position="283"/>
        <end position="302"/>
    </location>
</feature>
<organism evidence="2 3">
    <name type="scientific">Colletotrichum asianum</name>
    <dbReference type="NCBI Taxonomy" id="702518"/>
    <lineage>
        <taxon>Eukaryota</taxon>
        <taxon>Fungi</taxon>
        <taxon>Dikarya</taxon>
        <taxon>Ascomycota</taxon>
        <taxon>Pezizomycotina</taxon>
        <taxon>Sordariomycetes</taxon>
        <taxon>Hypocreomycetidae</taxon>
        <taxon>Glomerellales</taxon>
        <taxon>Glomerellaceae</taxon>
        <taxon>Colletotrichum</taxon>
        <taxon>Colletotrichum gloeosporioides species complex</taxon>
    </lineage>
</organism>
<comment type="caution">
    <text evidence="2">The sequence shown here is derived from an EMBL/GenBank/DDBJ whole genome shotgun (WGS) entry which is preliminary data.</text>
</comment>
<evidence type="ECO:0000313" key="2">
    <source>
        <dbReference type="EMBL" id="KAF0315245.1"/>
    </source>
</evidence>
<reference evidence="2 3" key="1">
    <citation type="submission" date="2019-12" db="EMBL/GenBank/DDBJ databases">
        <title>A genome sequence resource for the geographically widespread anthracnose pathogen Colletotrichum asianum.</title>
        <authorList>
            <person name="Meng Y."/>
        </authorList>
    </citation>
    <scope>NUCLEOTIDE SEQUENCE [LARGE SCALE GENOMIC DNA]</scope>
    <source>
        <strain evidence="2 3">ICMP 18580</strain>
    </source>
</reference>
<gene>
    <name evidence="2" type="ORF">GQ607_017527</name>
</gene>